<dbReference type="InterPro" id="IPR036619">
    <property type="entry name" value="NinB_sf"/>
</dbReference>
<reference evidence="1 2" key="1">
    <citation type="journal article" date="2013" name="Genome Announc.">
        <title>Genome Sequence of Plesiomonas shigelloides Strain 302-73 (Serotype O1).</title>
        <authorList>
            <person name="Pique N."/>
            <person name="Aquilini E."/>
            <person name="Alioto T."/>
            <person name="Minana-Galbis D."/>
            <person name="Tomas J.M."/>
        </authorList>
    </citation>
    <scope>NUCLEOTIDE SEQUENCE [LARGE SCALE GENOMIC DNA]</scope>
    <source>
        <strain evidence="1 2">302-73</strain>
    </source>
</reference>
<dbReference type="HOGENOM" id="CLU_150540_1_0_6"/>
<keyword evidence="2" id="KW-1185">Reference proteome</keyword>
<dbReference type="Proteomes" id="UP000014012">
    <property type="component" value="Unassembled WGS sequence"/>
</dbReference>
<protein>
    <submittedName>
        <fullName evidence="1">Uncharacterized protein</fullName>
    </submittedName>
</protein>
<gene>
    <name evidence="1" type="ORF">PLESHI_08399</name>
</gene>
<evidence type="ECO:0000313" key="2">
    <source>
        <dbReference type="Proteomes" id="UP000014012"/>
    </source>
</evidence>
<dbReference type="Gene3D" id="1.10.3790.10">
    <property type="entry name" value="NinB"/>
    <property type="match status" value="1"/>
</dbReference>
<sequence length="73" mass="8460">MKHTYLGYEEMERIDVITGERMTVQELLHTSSLDTGAMHYFMTQVEGWAASIGCLLTIPTDSEYMRIKEKQNE</sequence>
<dbReference type="EMBL" id="AQQO01000048">
    <property type="protein sequence ID" value="EON88922.1"/>
    <property type="molecule type" value="Genomic_DNA"/>
</dbReference>
<proteinExistence type="predicted"/>
<dbReference type="AlphaFoldDB" id="R8ARH1"/>
<evidence type="ECO:0000313" key="1">
    <source>
        <dbReference type="EMBL" id="EON88922.1"/>
    </source>
</evidence>
<name>R8ARH1_PLESH</name>
<comment type="caution">
    <text evidence="1">The sequence shown here is derived from an EMBL/GenBank/DDBJ whole genome shotgun (WGS) entry which is preliminary data.</text>
</comment>
<organism evidence="1 2">
    <name type="scientific">Plesiomonas shigelloides 302-73</name>
    <dbReference type="NCBI Taxonomy" id="1315976"/>
    <lineage>
        <taxon>Bacteria</taxon>
        <taxon>Pseudomonadati</taxon>
        <taxon>Pseudomonadota</taxon>
        <taxon>Gammaproteobacteria</taxon>
        <taxon>Enterobacterales</taxon>
        <taxon>Enterobacteriaceae</taxon>
        <taxon>Plesiomonas</taxon>
    </lineage>
</organism>
<accession>R8ARH1</accession>